<keyword evidence="4 5" id="KW-0472">Membrane</keyword>
<dbReference type="InterPro" id="IPR050186">
    <property type="entry name" value="TPT_transporter"/>
</dbReference>
<reference evidence="7 8" key="1">
    <citation type="submission" date="2024-05" db="EMBL/GenBank/DDBJ databases">
        <title>Long read based assembly of the Candida bracarensis genome reveals expanded adhesin content.</title>
        <authorList>
            <person name="Marcet-Houben M."/>
            <person name="Ksiezopolska E."/>
            <person name="Gabaldon T."/>
        </authorList>
    </citation>
    <scope>NUCLEOTIDE SEQUENCE [LARGE SCALE GENOMIC DNA]</scope>
    <source>
        <strain evidence="7 8">CBM6</strain>
    </source>
</reference>
<accession>A0ABR4NZN8</accession>
<evidence type="ECO:0000313" key="7">
    <source>
        <dbReference type="EMBL" id="KAL3234817.1"/>
    </source>
</evidence>
<evidence type="ECO:0000256" key="4">
    <source>
        <dbReference type="ARBA" id="ARBA00023136"/>
    </source>
</evidence>
<gene>
    <name evidence="7" type="ORF">RNJ44_02605</name>
</gene>
<name>A0ABR4NZN8_9SACH</name>
<feature type="transmembrane region" description="Helical" evidence="5">
    <location>
        <begin position="105"/>
        <end position="129"/>
    </location>
</feature>
<keyword evidence="3 5" id="KW-1133">Transmembrane helix</keyword>
<evidence type="ECO:0000256" key="1">
    <source>
        <dbReference type="ARBA" id="ARBA00004141"/>
    </source>
</evidence>
<feature type="domain" description="Sugar phosphate transporter" evidence="6">
    <location>
        <begin position="107"/>
        <end position="453"/>
    </location>
</feature>
<dbReference type="EMBL" id="JBEVYD010000002">
    <property type="protein sequence ID" value="KAL3234817.1"/>
    <property type="molecule type" value="Genomic_DNA"/>
</dbReference>
<feature type="transmembrane region" description="Helical" evidence="5">
    <location>
        <begin position="141"/>
        <end position="160"/>
    </location>
</feature>
<organism evidence="7 8">
    <name type="scientific">Nakaseomyces bracarensis</name>
    <dbReference type="NCBI Taxonomy" id="273131"/>
    <lineage>
        <taxon>Eukaryota</taxon>
        <taxon>Fungi</taxon>
        <taxon>Dikarya</taxon>
        <taxon>Ascomycota</taxon>
        <taxon>Saccharomycotina</taxon>
        <taxon>Saccharomycetes</taxon>
        <taxon>Saccharomycetales</taxon>
        <taxon>Saccharomycetaceae</taxon>
        <taxon>Nakaseomyces</taxon>
    </lineage>
</organism>
<feature type="transmembrane region" description="Helical" evidence="5">
    <location>
        <begin position="344"/>
        <end position="366"/>
    </location>
</feature>
<sequence>MIQTQHITTTTTKRRGSIHKNLFDPSILDLKKTTATQDNAQYNKYKQTQRNSLNQSSRNGLLFTSQQFKDFLSYYLSEEQVQTVSNTLFSAIEYIQKTVLGRKDIGIPVLCLTWYVVSSISSNLCKTILKGFPYPVALTEIQFLFTAILCTGFISLINYYERPTRNPSHASKWLKIFPEGTFPEYLDGDFQNSIQNKFLKPCKQTIQMCLPLGIFQFSGHICSHQSTSMIPVSLVHSIKALSPIVTVGYYRLAQNKRYDQHTYSSLTIIVMGVITTCFSGNGKKKGTLEPEHTHYYMGLFFAFLSMVIFVSQNIFAKGVLTHKRKDQTISAPTNQPPQLDKITILFYCSCTGFVLTIPLLLSSLIFKGSSPSTATTSYSLVKLLFLLMLHNISHFLQAMLAFQLIGLLSPVNYSVANIVKRIVVICVALVWENKHSPLGLLGVALTMGGLYGYDRAKLQEQQEKKITV</sequence>
<evidence type="ECO:0000256" key="5">
    <source>
        <dbReference type="SAM" id="Phobius"/>
    </source>
</evidence>
<dbReference type="InterPro" id="IPR004853">
    <property type="entry name" value="Sugar_P_trans_dom"/>
</dbReference>
<protein>
    <submittedName>
        <fullName evidence="7">Transporter SLY41</fullName>
    </submittedName>
</protein>
<feature type="transmembrane region" description="Helical" evidence="5">
    <location>
        <begin position="294"/>
        <end position="315"/>
    </location>
</feature>
<evidence type="ECO:0000256" key="3">
    <source>
        <dbReference type="ARBA" id="ARBA00022989"/>
    </source>
</evidence>
<dbReference type="PANTHER" id="PTHR11132">
    <property type="entry name" value="SOLUTE CARRIER FAMILY 35"/>
    <property type="match status" value="1"/>
</dbReference>
<evidence type="ECO:0000256" key="2">
    <source>
        <dbReference type="ARBA" id="ARBA00022692"/>
    </source>
</evidence>
<dbReference type="Pfam" id="PF03151">
    <property type="entry name" value="TPT"/>
    <property type="match status" value="1"/>
</dbReference>
<dbReference type="Proteomes" id="UP001623330">
    <property type="component" value="Unassembled WGS sequence"/>
</dbReference>
<keyword evidence="2 5" id="KW-0812">Transmembrane</keyword>
<proteinExistence type="predicted"/>
<comment type="caution">
    <text evidence="7">The sequence shown here is derived from an EMBL/GenBank/DDBJ whole genome shotgun (WGS) entry which is preliminary data.</text>
</comment>
<evidence type="ECO:0000259" key="6">
    <source>
        <dbReference type="Pfam" id="PF03151"/>
    </source>
</evidence>
<evidence type="ECO:0000313" key="8">
    <source>
        <dbReference type="Proteomes" id="UP001623330"/>
    </source>
</evidence>
<feature type="transmembrane region" description="Helical" evidence="5">
    <location>
        <begin position="263"/>
        <end position="282"/>
    </location>
</feature>
<comment type="subcellular location">
    <subcellularLocation>
        <location evidence="1">Membrane</location>
        <topology evidence="1">Multi-pass membrane protein</topology>
    </subcellularLocation>
</comment>
<keyword evidence="8" id="KW-1185">Reference proteome</keyword>